<protein>
    <submittedName>
        <fullName evidence="2">Uncharacterized protein</fullName>
    </submittedName>
</protein>
<dbReference type="EMBL" id="JAAVMX010000005">
    <property type="protein sequence ID" value="KAF4507653.1"/>
    <property type="molecule type" value="Genomic_DNA"/>
</dbReference>
<sequence length="326" mass="33153">MRLAHSSLIHAVHSKRASCGPTPPSRHLASTTKSPPLSLSRTQPPPALPLRRADRLVGSAGGPRCFLARFGGGGASSSTGADVDAPGALRFFCAVEGFLFAPVALVALAPLAVLVRFAGASSAAASSPRSSATRRPLFLPRVSAPFLASGALSEPCPSLATPAWSTSCSACSVVAAASSRAVGNSANAPLPARVWLPSPPPPSSCSTSWYTSKSSAESLCCSFSASTKAANATLKRRPMAQCSRERGLKLADGTRPVRPSRSAGLFSLSSSLRGAAGLSSLSVSSSSTATTTGRYSLFASSSCSWLAGDAEDRGAASRTWSRAMPG</sequence>
<dbReference type="Proteomes" id="UP000557566">
    <property type="component" value="Unassembled WGS sequence"/>
</dbReference>
<evidence type="ECO:0000313" key="2">
    <source>
        <dbReference type="EMBL" id="KAF4507653.1"/>
    </source>
</evidence>
<feature type="compositionally biased region" description="Polar residues" evidence="1">
    <location>
        <begin position="28"/>
        <end position="42"/>
    </location>
</feature>
<keyword evidence="3" id="KW-1185">Reference proteome</keyword>
<evidence type="ECO:0000313" key="3">
    <source>
        <dbReference type="Proteomes" id="UP000557566"/>
    </source>
</evidence>
<proteinExistence type="predicted"/>
<accession>A0A8H4PNF0</accession>
<comment type="caution">
    <text evidence="2">The sequence shown here is derived from an EMBL/GenBank/DDBJ whole genome shotgun (WGS) entry which is preliminary data.</text>
</comment>
<dbReference type="AlphaFoldDB" id="A0A8H4PNF0"/>
<gene>
    <name evidence="2" type="ORF">G6O67_004129</name>
</gene>
<reference evidence="2 3" key="1">
    <citation type="journal article" date="2020" name="Genome Biol. Evol.">
        <title>A new high-quality draft genome assembly of the Chinese cordyceps Ophiocordyceps sinensis.</title>
        <authorList>
            <person name="Shu R."/>
            <person name="Zhang J."/>
            <person name="Meng Q."/>
            <person name="Zhang H."/>
            <person name="Zhou G."/>
            <person name="Li M."/>
            <person name="Wu P."/>
            <person name="Zhao Y."/>
            <person name="Chen C."/>
            <person name="Qin Q."/>
        </authorList>
    </citation>
    <scope>NUCLEOTIDE SEQUENCE [LARGE SCALE GENOMIC DNA]</scope>
    <source>
        <strain evidence="2 3">IOZ07</strain>
    </source>
</reference>
<name>A0A8H4PNF0_9HYPO</name>
<dbReference type="OrthoDB" id="4850289at2759"/>
<feature type="region of interest" description="Disordered" evidence="1">
    <location>
        <begin position="13"/>
        <end position="49"/>
    </location>
</feature>
<organism evidence="2 3">
    <name type="scientific">Ophiocordyceps sinensis</name>
    <dbReference type="NCBI Taxonomy" id="72228"/>
    <lineage>
        <taxon>Eukaryota</taxon>
        <taxon>Fungi</taxon>
        <taxon>Dikarya</taxon>
        <taxon>Ascomycota</taxon>
        <taxon>Pezizomycotina</taxon>
        <taxon>Sordariomycetes</taxon>
        <taxon>Hypocreomycetidae</taxon>
        <taxon>Hypocreales</taxon>
        <taxon>Ophiocordycipitaceae</taxon>
        <taxon>Ophiocordyceps</taxon>
    </lineage>
</organism>
<evidence type="ECO:0000256" key="1">
    <source>
        <dbReference type="SAM" id="MobiDB-lite"/>
    </source>
</evidence>